<dbReference type="InterPro" id="IPR019057">
    <property type="entry name" value="Restrct_endonuc_II_Eco47II"/>
</dbReference>
<accession>A0A1Y3XUT8</accession>
<dbReference type="RefSeq" id="WP_094335039.1">
    <property type="nucleotide sequence ID" value="NZ_NFIE01000004.1"/>
</dbReference>
<keyword evidence="1" id="KW-0255">Endonuclease</keyword>
<comment type="caution">
    <text evidence="1">The sequence shown here is derived from an EMBL/GenBank/DDBJ whole genome shotgun (WGS) entry which is preliminary data.</text>
</comment>
<keyword evidence="1" id="KW-0378">Hydrolase</keyword>
<dbReference type="OrthoDB" id="9784823at2"/>
<organism evidence="1 2">
    <name type="scientific">[Collinsella] massiliensis</name>
    <dbReference type="NCBI Taxonomy" id="1232426"/>
    <lineage>
        <taxon>Bacteria</taxon>
        <taxon>Bacillati</taxon>
        <taxon>Actinomycetota</taxon>
        <taxon>Coriobacteriia</taxon>
        <taxon>Coriobacteriales</taxon>
        <taxon>Coriobacteriaceae</taxon>
        <taxon>Enorma</taxon>
    </lineage>
</organism>
<evidence type="ECO:0000313" key="1">
    <source>
        <dbReference type="EMBL" id="OUN89356.1"/>
    </source>
</evidence>
<proteinExistence type="predicted"/>
<dbReference type="Pfam" id="PF09553">
    <property type="entry name" value="RE_Eco47II"/>
    <property type="match status" value="1"/>
</dbReference>
<keyword evidence="2" id="KW-1185">Reference proteome</keyword>
<evidence type="ECO:0000313" key="2">
    <source>
        <dbReference type="Proteomes" id="UP000195781"/>
    </source>
</evidence>
<gene>
    <name evidence="1" type="ORF">B5G02_02430</name>
</gene>
<dbReference type="GO" id="GO:0003677">
    <property type="term" value="F:DNA binding"/>
    <property type="evidence" value="ECO:0007669"/>
    <property type="project" value="InterPro"/>
</dbReference>
<dbReference type="GO" id="GO:0009036">
    <property type="term" value="F:type II site-specific deoxyribonuclease activity"/>
    <property type="evidence" value="ECO:0007669"/>
    <property type="project" value="InterPro"/>
</dbReference>
<dbReference type="Proteomes" id="UP000195781">
    <property type="component" value="Unassembled WGS sequence"/>
</dbReference>
<reference evidence="2" key="1">
    <citation type="submission" date="2017-04" db="EMBL/GenBank/DDBJ databases">
        <title>Function of individual gut microbiota members based on whole genome sequencing of pure cultures obtained from chicken caecum.</title>
        <authorList>
            <person name="Medvecky M."/>
            <person name="Cejkova D."/>
            <person name="Polansky O."/>
            <person name="Karasova D."/>
            <person name="Kubasova T."/>
            <person name="Cizek A."/>
            <person name="Rychlik I."/>
        </authorList>
    </citation>
    <scope>NUCLEOTIDE SEQUENCE [LARGE SCALE GENOMIC DNA]</scope>
    <source>
        <strain evidence="2">An5</strain>
    </source>
</reference>
<keyword evidence="1" id="KW-0540">Nuclease</keyword>
<dbReference type="GO" id="GO:0009307">
    <property type="term" value="P:DNA restriction-modification system"/>
    <property type="evidence" value="ECO:0007669"/>
    <property type="project" value="InterPro"/>
</dbReference>
<name>A0A1Y3XUT8_9ACTN</name>
<dbReference type="AlphaFoldDB" id="A0A1Y3XUT8"/>
<protein>
    <submittedName>
        <fullName evidence="1">Eco47II family restriction endonuclease</fullName>
    </submittedName>
</protein>
<dbReference type="EMBL" id="NFIE01000004">
    <property type="protein sequence ID" value="OUN89356.1"/>
    <property type="molecule type" value="Genomic_DNA"/>
</dbReference>
<sequence length="241" mass="26662">MAMHAYGLSWIDENRLFEVTDHVFGKMFAARSKDSLPPDPFTLVAQAKILDEPLRAIVDFDDLRSRNKSLSNAIGLWHQKVLGLSGRLVELGSNGGGVDLRTAPGVLLPSWGKPGYFEVKNRFNTIKASDEKDVWDTLKLLAQSNNAVSYLIQVIPSKREPYDHPWVPSGRAADERIRCCDGVTAYAFAFDRPTALHELYEALPAVLDDVRLEHGLPLATATDGELAEDLFNSVFPDAPAE</sequence>